<feature type="coiled-coil region" evidence="5">
    <location>
        <begin position="79"/>
        <end position="106"/>
    </location>
</feature>
<dbReference type="CDD" id="cd00067">
    <property type="entry name" value="GAL4"/>
    <property type="match status" value="1"/>
</dbReference>
<keyword evidence="9" id="KW-1185">Reference proteome</keyword>
<dbReference type="InterPro" id="IPR051127">
    <property type="entry name" value="Fungal_SecMet_Regulators"/>
</dbReference>
<dbReference type="Gene3D" id="4.10.240.10">
    <property type="entry name" value="Zn(2)-C6 fungal-type DNA-binding domain"/>
    <property type="match status" value="1"/>
</dbReference>
<keyword evidence="1" id="KW-0479">Metal-binding</keyword>
<keyword evidence="5" id="KW-0175">Coiled coil</keyword>
<evidence type="ECO:0000256" key="5">
    <source>
        <dbReference type="SAM" id="Coils"/>
    </source>
</evidence>
<dbReference type="InterPro" id="IPR007219">
    <property type="entry name" value="XnlR_reg_dom"/>
</dbReference>
<dbReference type="Proteomes" id="UP000799770">
    <property type="component" value="Unassembled WGS sequence"/>
</dbReference>
<evidence type="ECO:0000256" key="4">
    <source>
        <dbReference type="ARBA" id="ARBA00023242"/>
    </source>
</evidence>
<proteinExistence type="predicted"/>
<dbReference type="AlphaFoldDB" id="A0A6A5Z0D2"/>
<dbReference type="GO" id="GO:0000435">
    <property type="term" value="P:positive regulation of transcription from RNA polymerase II promoter by galactose"/>
    <property type="evidence" value="ECO:0007669"/>
    <property type="project" value="TreeGrafter"/>
</dbReference>
<evidence type="ECO:0000256" key="1">
    <source>
        <dbReference type="ARBA" id="ARBA00022723"/>
    </source>
</evidence>
<feature type="region of interest" description="Disordered" evidence="6">
    <location>
        <begin position="499"/>
        <end position="519"/>
    </location>
</feature>
<name>A0A6A5Z0D2_9PLEO</name>
<evidence type="ECO:0000256" key="6">
    <source>
        <dbReference type="SAM" id="MobiDB-lite"/>
    </source>
</evidence>
<dbReference type="SMART" id="SM00906">
    <property type="entry name" value="Fungal_trans"/>
    <property type="match status" value="1"/>
</dbReference>
<organism evidence="8 9">
    <name type="scientific">Lophiotrema nucula</name>
    <dbReference type="NCBI Taxonomy" id="690887"/>
    <lineage>
        <taxon>Eukaryota</taxon>
        <taxon>Fungi</taxon>
        <taxon>Dikarya</taxon>
        <taxon>Ascomycota</taxon>
        <taxon>Pezizomycotina</taxon>
        <taxon>Dothideomycetes</taxon>
        <taxon>Pleosporomycetidae</taxon>
        <taxon>Pleosporales</taxon>
        <taxon>Lophiotremataceae</taxon>
        <taxon>Lophiotrema</taxon>
    </lineage>
</organism>
<evidence type="ECO:0000313" key="9">
    <source>
        <dbReference type="Proteomes" id="UP000799770"/>
    </source>
</evidence>
<dbReference type="PROSITE" id="PS00463">
    <property type="entry name" value="ZN2_CY6_FUNGAL_1"/>
    <property type="match status" value="1"/>
</dbReference>
<keyword evidence="4" id="KW-0539">Nucleus</keyword>
<dbReference type="InterPro" id="IPR001138">
    <property type="entry name" value="Zn2Cys6_DnaBD"/>
</dbReference>
<dbReference type="SMART" id="SM00066">
    <property type="entry name" value="GAL4"/>
    <property type="match status" value="1"/>
</dbReference>
<keyword evidence="2" id="KW-0805">Transcription regulation</keyword>
<dbReference type="CDD" id="cd12148">
    <property type="entry name" value="fungal_TF_MHR"/>
    <property type="match status" value="1"/>
</dbReference>
<dbReference type="GO" id="GO:0005634">
    <property type="term" value="C:nucleus"/>
    <property type="evidence" value="ECO:0007669"/>
    <property type="project" value="TreeGrafter"/>
</dbReference>
<dbReference type="GO" id="GO:0006351">
    <property type="term" value="P:DNA-templated transcription"/>
    <property type="evidence" value="ECO:0007669"/>
    <property type="project" value="InterPro"/>
</dbReference>
<evidence type="ECO:0000256" key="3">
    <source>
        <dbReference type="ARBA" id="ARBA00023163"/>
    </source>
</evidence>
<dbReference type="Pfam" id="PF04082">
    <property type="entry name" value="Fungal_trans"/>
    <property type="match status" value="1"/>
</dbReference>
<feature type="domain" description="Zn(2)-C6 fungal-type" evidence="7">
    <location>
        <begin position="40"/>
        <end position="69"/>
    </location>
</feature>
<dbReference type="InterPro" id="IPR036864">
    <property type="entry name" value="Zn2-C6_fun-type_DNA-bd_sf"/>
</dbReference>
<dbReference type="PROSITE" id="PS50048">
    <property type="entry name" value="ZN2_CY6_FUNGAL_2"/>
    <property type="match status" value="1"/>
</dbReference>
<dbReference type="GO" id="GO:0000981">
    <property type="term" value="F:DNA-binding transcription factor activity, RNA polymerase II-specific"/>
    <property type="evidence" value="ECO:0007669"/>
    <property type="project" value="InterPro"/>
</dbReference>
<dbReference type="Pfam" id="PF00172">
    <property type="entry name" value="Zn_clus"/>
    <property type="match status" value="1"/>
</dbReference>
<dbReference type="CDD" id="cd14724">
    <property type="entry name" value="ZIP_Gal4-like_1"/>
    <property type="match status" value="1"/>
</dbReference>
<gene>
    <name evidence="8" type="ORF">BDV96DRAFT_145493</name>
</gene>
<dbReference type="PANTHER" id="PTHR47424:SF12">
    <property type="entry name" value="TRANSCRIPTION FACTOR ASQA"/>
    <property type="match status" value="1"/>
</dbReference>
<dbReference type="GO" id="GO:0008270">
    <property type="term" value="F:zinc ion binding"/>
    <property type="evidence" value="ECO:0007669"/>
    <property type="project" value="InterPro"/>
</dbReference>
<dbReference type="SUPFAM" id="SSF57701">
    <property type="entry name" value="Zn2/Cys6 DNA-binding domain"/>
    <property type="match status" value="1"/>
</dbReference>
<evidence type="ECO:0000259" key="7">
    <source>
        <dbReference type="PROSITE" id="PS50048"/>
    </source>
</evidence>
<dbReference type="GO" id="GO:0000978">
    <property type="term" value="F:RNA polymerase II cis-regulatory region sequence-specific DNA binding"/>
    <property type="evidence" value="ECO:0007669"/>
    <property type="project" value="TreeGrafter"/>
</dbReference>
<accession>A0A6A5Z0D2</accession>
<keyword evidence="3" id="KW-0804">Transcription</keyword>
<dbReference type="OrthoDB" id="2283488at2759"/>
<evidence type="ECO:0000313" key="8">
    <source>
        <dbReference type="EMBL" id="KAF2112872.1"/>
    </source>
</evidence>
<sequence length="758" mass="85312">MFTTFSASTCSSPALEQRVEAATPVSPSFPRTKRQQVSRACVWCRTYRIKCDTNFPCNNCKVKGRKCSDSKGKDEVRTYPLAIKEIEKLKQRVKELESQLKNPNADVELKVKDEPVTSVKLSLSLPVNLDPLRQHGGNKKYYNWDFVSTRTARSNQQCYGTSSAYYFIGQMTSYLDAALQQRQSAVQLTSVSRYLASPVSPSRNEFVRRFSQPDQLEEHHMSQSQEECLVDLYFSSHHWIYPVLDEAEFRTYHRSLWETLDAQRKPSAPVDIVLAICMQYRAASTPQLYSTPSYWGSDGGDATIAGRWYYRRCQSLLTDELEGPSIQTFQCHLLSVIWLSNASFQNMAHSVMAMGIRIGVILGLHLEPPEGLPRPQKEFRKRLWWTLYTLEMKMGMELGRPLAVSISMVTCSIPDDAPATQGVADSMTSFNAQIIRLVLATRAIYITFHVKCADVLGKGEQKSLYQDPNTLETCAEFLLSKIDYLQSWVRQVPEALKTKRRDSGHPFSTDRSSLDVRPTTPSWLPRQRLFLELTYHNHSMSLYRPFISFNKKADACIPLTESNAISCVNHAITITNIVHQMLAETDLLNGWHETFQWQWNATLSLIGYILAYPVGPSTLAARKAISTAIVIFEILSPHFASAVSAANVTRDLSAKADLLINRFRTSLTLDHPGSSVPSLSPLSSMMDSNMMDYSADPDMTNSSLLSRLTEEENAMFQNTLTSSSGFAFSFDSFSSFNETSGDAGTVFDLLDFSDGSAF</sequence>
<protein>
    <recommendedName>
        <fullName evidence="7">Zn(2)-C6 fungal-type domain-containing protein</fullName>
    </recommendedName>
</protein>
<dbReference type="PANTHER" id="PTHR47424">
    <property type="entry name" value="REGULATORY PROTEIN GAL4"/>
    <property type="match status" value="1"/>
</dbReference>
<reference evidence="8" key="1">
    <citation type="journal article" date="2020" name="Stud. Mycol.">
        <title>101 Dothideomycetes genomes: a test case for predicting lifestyles and emergence of pathogens.</title>
        <authorList>
            <person name="Haridas S."/>
            <person name="Albert R."/>
            <person name="Binder M."/>
            <person name="Bloem J."/>
            <person name="Labutti K."/>
            <person name="Salamov A."/>
            <person name="Andreopoulos B."/>
            <person name="Baker S."/>
            <person name="Barry K."/>
            <person name="Bills G."/>
            <person name="Bluhm B."/>
            <person name="Cannon C."/>
            <person name="Castanera R."/>
            <person name="Culley D."/>
            <person name="Daum C."/>
            <person name="Ezra D."/>
            <person name="Gonzalez J."/>
            <person name="Henrissat B."/>
            <person name="Kuo A."/>
            <person name="Liang C."/>
            <person name="Lipzen A."/>
            <person name="Lutzoni F."/>
            <person name="Magnuson J."/>
            <person name="Mondo S."/>
            <person name="Nolan M."/>
            <person name="Ohm R."/>
            <person name="Pangilinan J."/>
            <person name="Park H.-J."/>
            <person name="Ramirez L."/>
            <person name="Alfaro M."/>
            <person name="Sun H."/>
            <person name="Tritt A."/>
            <person name="Yoshinaga Y."/>
            <person name="Zwiers L.-H."/>
            <person name="Turgeon B."/>
            <person name="Goodwin S."/>
            <person name="Spatafora J."/>
            <person name="Crous P."/>
            <person name="Grigoriev I."/>
        </authorList>
    </citation>
    <scope>NUCLEOTIDE SEQUENCE</scope>
    <source>
        <strain evidence="8">CBS 627.86</strain>
    </source>
</reference>
<dbReference type="EMBL" id="ML977329">
    <property type="protein sequence ID" value="KAF2112872.1"/>
    <property type="molecule type" value="Genomic_DNA"/>
</dbReference>
<evidence type="ECO:0000256" key="2">
    <source>
        <dbReference type="ARBA" id="ARBA00023015"/>
    </source>
</evidence>